<feature type="compositionally biased region" description="Acidic residues" evidence="1">
    <location>
        <begin position="64"/>
        <end position="75"/>
    </location>
</feature>
<sequence length="104" mass="11866">MNSEDCEQPPRLRRLLASRKIALKGSVRKGKEIVRVLQILRIQSFMMQLMHVQLDQERQKEGGVEEGGEFSEDCGPENNVVPYPDHHGENNCVSSIKLAVWHRG</sequence>
<organism evidence="2 3">
    <name type="scientific">Arthrobotrys musiformis</name>
    <dbReference type="NCBI Taxonomy" id="47236"/>
    <lineage>
        <taxon>Eukaryota</taxon>
        <taxon>Fungi</taxon>
        <taxon>Dikarya</taxon>
        <taxon>Ascomycota</taxon>
        <taxon>Pezizomycotina</taxon>
        <taxon>Orbiliomycetes</taxon>
        <taxon>Orbiliales</taxon>
        <taxon>Orbiliaceae</taxon>
        <taxon>Arthrobotrys</taxon>
    </lineage>
</organism>
<reference evidence="2 3" key="1">
    <citation type="submission" date="2023-08" db="EMBL/GenBank/DDBJ databases">
        <authorList>
            <person name="Palmer J.M."/>
        </authorList>
    </citation>
    <scope>NUCLEOTIDE SEQUENCE [LARGE SCALE GENOMIC DNA]</scope>
    <source>
        <strain evidence="2 3">TWF481</strain>
    </source>
</reference>
<dbReference type="EMBL" id="JAVHJL010000004">
    <property type="protein sequence ID" value="KAK6505791.1"/>
    <property type="molecule type" value="Genomic_DNA"/>
</dbReference>
<feature type="region of interest" description="Disordered" evidence="1">
    <location>
        <begin position="57"/>
        <end position="86"/>
    </location>
</feature>
<dbReference type="AlphaFoldDB" id="A0AAV9WE50"/>
<keyword evidence="3" id="KW-1185">Reference proteome</keyword>
<proteinExistence type="predicted"/>
<accession>A0AAV9WE50</accession>
<protein>
    <submittedName>
        <fullName evidence="2">Uncharacterized protein</fullName>
    </submittedName>
</protein>
<evidence type="ECO:0000256" key="1">
    <source>
        <dbReference type="SAM" id="MobiDB-lite"/>
    </source>
</evidence>
<name>A0AAV9WE50_9PEZI</name>
<evidence type="ECO:0000313" key="2">
    <source>
        <dbReference type="EMBL" id="KAK6505791.1"/>
    </source>
</evidence>
<comment type="caution">
    <text evidence="2">The sequence shown here is derived from an EMBL/GenBank/DDBJ whole genome shotgun (WGS) entry which is preliminary data.</text>
</comment>
<dbReference type="Proteomes" id="UP001370758">
    <property type="component" value="Unassembled WGS sequence"/>
</dbReference>
<evidence type="ECO:0000313" key="3">
    <source>
        <dbReference type="Proteomes" id="UP001370758"/>
    </source>
</evidence>
<gene>
    <name evidence="2" type="ORF">TWF481_007682</name>
</gene>